<name>A0ABS7YH75_9VIBR</name>
<keyword evidence="2 4" id="KW-0238">DNA-binding</keyword>
<keyword evidence="1" id="KW-0805">Transcription regulation</keyword>
<evidence type="ECO:0000313" key="7">
    <source>
        <dbReference type="Proteomes" id="UP001199044"/>
    </source>
</evidence>
<evidence type="ECO:0000313" key="6">
    <source>
        <dbReference type="EMBL" id="MCA2015023.1"/>
    </source>
</evidence>
<dbReference type="Gene3D" id="1.10.357.10">
    <property type="entry name" value="Tetracycline Repressor, domain 2"/>
    <property type="match status" value="1"/>
</dbReference>
<dbReference type="PRINTS" id="PR00455">
    <property type="entry name" value="HTHTETR"/>
</dbReference>
<keyword evidence="7" id="KW-1185">Reference proteome</keyword>
<dbReference type="PANTHER" id="PTHR47506:SF7">
    <property type="entry name" value="TRANSCRIPTIONAL REGULATORY PROTEIN"/>
    <property type="match status" value="1"/>
</dbReference>
<comment type="caution">
    <text evidence="6">The sequence shown here is derived from an EMBL/GenBank/DDBJ whole genome shotgun (WGS) entry which is preliminary data.</text>
</comment>
<dbReference type="InterPro" id="IPR001647">
    <property type="entry name" value="HTH_TetR"/>
</dbReference>
<proteinExistence type="predicted"/>
<evidence type="ECO:0000256" key="2">
    <source>
        <dbReference type="ARBA" id="ARBA00023125"/>
    </source>
</evidence>
<dbReference type="InterPro" id="IPR036271">
    <property type="entry name" value="Tet_transcr_reg_TetR-rel_C_sf"/>
</dbReference>
<evidence type="ECO:0000259" key="5">
    <source>
        <dbReference type="PROSITE" id="PS50977"/>
    </source>
</evidence>
<feature type="domain" description="HTH tetR-type" evidence="5">
    <location>
        <begin position="2"/>
        <end position="62"/>
    </location>
</feature>
<dbReference type="InterPro" id="IPR009057">
    <property type="entry name" value="Homeodomain-like_sf"/>
</dbReference>
<keyword evidence="3" id="KW-0804">Transcription</keyword>
<dbReference type="Pfam" id="PF00440">
    <property type="entry name" value="TetR_N"/>
    <property type="match status" value="1"/>
</dbReference>
<feature type="DNA-binding region" description="H-T-H motif" evidence="4">
    <location>
        <begin position="25"/>
        <end position="44"/>
    </location>
</feature>
<evidence type="ECO:0000256" key="1">
    <source>
        <dbReference type="ARBA" id="ARBA00023015"/>
    </source>
</evidence>
<dbReference type="SUPFAM" id="SSF46689">
    <property type="entry name" value="Homeodomain-like"/>
    <property type="match status" value="1"/>
</dbReference>
<dbReference type="PANTHER" id="PTHR47506">
    <property type="entry name" value="TRANSCRIPTIONAL REGULATORY PROTEIN"/>
    <property type="match status" value="1"/>
</dbReference>
<dbReference type="Proteomes" id="UP001199044">
    <property type="component" value="Unassembled WGS sequence"/>
</dbReference>
<protein>
    <submittedName>
        <fullName evidence="6">TetR/AcrR family transcriptional regulator</fullName>
    </submittedName>
</protein>
<gene>
    <name evidence="6" type="ORF">LDJ79_02800</name>
</gene>
<dbReference type="PROSITE" id="PS50977">
    <property type="entry name" value="HTH_TETR_2"/>
    <property type="match status" value="1"/>
</dbReference>
<evidence type="ECO:0000256" key="4">
    <source>
        <dbReference type="PROSITE-ProRule" id="PRU00335"/>
    </source>
</evidence>
<dbReference type="RefSeq" id="WP_225249495.1">
    <property type="nucleotide sequence ID" value="NZ_JAIWIU010000015.1"/>
</dbReference>
<dbReference type="EMBL" id="JAIWIU010000015">
    <property type="protein sequence ID" value="MCA2015023.1"/>
    <property type="molecule type" value="Genomic_DNA"/>
</dbReference>
<accession>A0ABS7YH75</accession>
<sequence>MTTKADIIIDAATTVFTAYGYNSPSIDKICETAKVSKMTFYRHFEDKDKLIDAVLTKKHQQFIDAIQAITKTSPTAKEQLWGIFQYYQARFEQETFNGCMFSRALFETGNTNPKIQQLNSAFRTEMLSELQAILRAVLKPEAAERISTAILKLIDGAIIAQASNNHELQEYPPITTAWQAVKALIYAEGGNSNPTRLLTFF</sequence>
<reference evidence="7" key="1">
    <citation type="submission" date="2023-07" db="EMBL/GenBank/DDBJ databases">
        <title>Molecular identification of indigenous halophilic bacteria isolated from red sea cost, biodegradation of synthetic dyes and assessment of degraded metabolite toxicity.</title>
        <authorList>
            <person name="Chaieb K."/>
            <person name="Altayb H.N."/>
        </authorList>
    </citation>
    <scope>NUCLEOTIDE SEQUENCE [LARGE SCALE GENOMIC DNA]</scope>
    <source>
        <strain evidence="7">K20</strain>
    </source>
</reference>
<dbReference type="SUPFAM" id="SSF48498">
    <property type="entry name" value="Tetracyclin repressor-like, C-terminal domain"/>
    <property type="match status" value="1"/>
</dbReference>
<organism evidence="6 7">
    <name type="scientific">Vibrio tritonius</name>
    <dbReference type="NCBI Taxonomy" id="1435069"/>
    <lineage>
        <taxon>Bacteria</taxon>
        <taxon>Pseudomonadati</taxon>
        <taxon>Pseudomonadota</taxon>
        <taxon>Gammaproteobacteria</taxon>
        <taxon>Vibrionales</taxon>
        <taxon>Vibrionaceae</taxon>
        <taxon>Vibrio</taxon>
    </lineage>
</organism>
<evidence type="ECO:0000256" key="3">
    <source>
        <dbReference type="ARBA" id="ARBA00023163"/>
    </source>
</evidence>